<dbReference type="Proteomes" id="UP000813018">
    <property type="component" value="Unassembled WGS sequence"/>
</dbReference>
<dbReference type="InterPro" id="IPR036691">
    <property type="entry name" value="Endo/exonu/phosph_ase_sf"/>
</dbReference>
<name>A0ABS7CQA8_9BACT</name>
<keyword evidence="1" id="KW-0255">Endonuclease</keyword>
<organism evidence="1 2">
    <name type="scientific">Pontibacter aydingkolensis</name>
    <dbReference type="NCBI Taxonomy" id="1911536"/>
    <lineage>
        <taxon>Bacteria</taxon>
        <taxon>Pseudomonadati</taxon>
        <taxon>Bacteroidota</taxon>
        <taxon>Cytophagia</taxon>
        <taxon>Cytophagales</taxon>
        <taxon>Hymenobacteraceae</taxon>
        <taxon>Pontibacter</taxon>
    </lineage>
</organism>
<dbReference type="EMBL" id="JAHYXK010000002">
    <property type="protein sequence ID" value="MBW7466009.1"/>
    <property type="molecule type" value="Genomic_DNA"/>
</dbReference>
<accession>A0ABS7CQA8</accession>
<sequence>MPFYSKIKDKRTAEGLLRLKQGLAEAKIPKRTVSESVLLATWNIREFGKSKMGLRTDEPLYYIAEIINSFDLVAVQEVRSDLRLLNKLMGILGGWWKVVHTDVTLGTRGHDERLTFLYDSRKLSFGGLAGEIVIPPVEENRKTLYPSNQLYRTPFLVGFKAGWFRFTICVTHIVYGKSTRNDPNRVEEIRALADLLAGLAKDKDAWAKNMILLGDFNIFKPGDKTMEQLLNAGFVIPKKLQTLPSNVYEDVEKGKHYDQIAFISPQMEDKLELCKAGVFNYYNYVYRMEDEGGYGDTMGQKYKDREAAERSKYYKNWRTFQMSDHLPMWIELGIDDSESYLKNKINWL</sequence>
<evidence type="ECO:0000313" key="1">
    <source>
        <dbReference type="EMBL" id="MBW7466009.1"/>
    </source>
</evidence>
<reference evidence="1 2" key="1">
    <citation type="journal article" date="2016" name="Int. J. Syst. Evol. Microbiol.">
        <title>Pontibacter aydingkolensis sp. nov., isolated from soil of a salt lake.</title>
        <authorList>
            <person name="Osman G."/>
            <person name="Zhang T."/>
            <person name="Lou K."/>
            <person name="Gao Y."/>
            <person name="Chang W."/>
            <person name="Lin Q."/>
            <person name="Yang H.M."/>
            <person name="Huo X.D."/>
            <person name="Wang N."/>
        </authorList>
    </citation>
    <scope>NUCLEOTIDE SEQUENCE [LARGE SCALE GENOMIC DNA]</scope>
    <source>
        <strain evidence="1 2">KACC 19255</strain>
    </source>
</reference>
<keyword evidence="2" id="KW-1185">Reference proteome</keyword>
<protein>
    <submittedName>
        <fullName evidence="1">Endonuclease/exonuclease/phosphatase family protein</fullName>
    </submittedName>
</protein>
<keyword evidence="1" id="KW-0378">Hydrolase</keyword>
<gene>
    <name evidence="1" type="ORF">K0O23_02945</name>
</gene>
<keyword evidence="1" id="KW-0540">Nuclease</keyword>
<evidence type="ECO:0000313" key="2">
    <source>
        <dbReference type="Proteomes" id="UP000813018"/>
    </source>
</evidence>
<proteinExistence type="predicted"/>
<dbReference type="PANTHER" id="PTHR11371">
    <property type="entry name" value="DEOXYRIBONUCLEASE"/>
    <property type="match status" value="1"/>
</dbReference>
<dbReference type="SUPFAM" id="SSF56219">
    <property type="entry name" value="DNase I-like"/>
    <property type="match status" value="1"/>
</dbReference>
<dbReference type="GO" id="GO:0004519">
    <property type="term" value="F:endonuclease activity"/>
    <property type="evidence" value="ECO:0007669"/>
    <property type="project" value="UniProtKB-KW"/>
</dbReference>
<dbReference type="PANTHER" id="PTHR11371:SF31">
    <property type="entry name" value="EXTRACELLULAR NUCLEASE"/>
    <property type="match status" value="1"/>
</dbReference>
<dbReference type="CDD" id="cd10283">
    <property type="entry name" value="MnuA_DNase1-like"/>
    <property type="match status" value="1"/>
</dbReference>
<comment type="caution">
    <text evidence="1">The sequence shown here is derived from an EMBL/GenBank/DDBJ whole genome shotgun (WGS) entry which is preliminary data.</text>
</comment>
<dbReference type="Gene3D" id="3.60.10.10">
    <property type="entry name" value="Endonuclease/exonuclease/phosphatase"/>
    <property type="match status" value="1"/>
</dbReference>
<dbReference type="RefSeq" id="WP_219875901.1">
    <property type="nucleotide sequence ID" value="NZ_JAHYXK010000002.1"/>
</dbReference>